<feature type="domain" description="FAD/NAD(P)-binding" evidence="5">
    <location>
        <begin position="7"/>
        <end position="294"/>
    </location>
</feature>
<evidence type="ECO:0000256" key="1">
    <source>
        <dbReference type="ARBA" id="ARBA00001974"/>
    </source>
</evidence>
<dbReference type="Gene3D" id="3.50.50.60">
    <property type="entry name" value="FAD/NAD(P)-binding domain"/>
    <property type="match status" value="2"/>
</dbReference>
<proteinExistence type="predicted"/>
<dbReference type="SUPFAM" id="SSF55424">
    <property type="entry name" value="FAD/NAD-linked reductases, dimerisation (C-terminal) domain"/>
    <property type="match status" value="1"/>
</dbReference>
<dbReference type="InterPro" id="IPR050446">
    <property type="entry name" value="FAD-oxidoreductase/Apoptosis"/>
</dbReference>
<protein>
    <submittedName>
        <fullName evidence="7">NAD(P)/FAD-dependent oxidoreductase</fullName>
    </submittedName>
</protein>
<evidence type="ECO:0000259" key="5">
    <source>
        <dbReference type="Pfam" id="PF07992"/>
    </source>
</evidence>
<dbReference type="InterPro" id="IPR028202">
    <property type="entry name" value="Reductase_C"/>
</dbReference>
<evidence type="ECO:0000256" key="3">
    <source>
        <dbReference type="ARBA" id="ARBA00022827"/>
    </source>
</evidence>
<evidence type="ECO:0000259" key="6">
    <source>
        <dbReference type="Pfam" id="PF14759"/>
    </source>
</evidence>
<feature type="domain" description="Reductase C-terminal" evidence="6">
    <location>
        <begin position="315"/>
        <end position="368"/>
    </location>
</feature>
<evidence type="ECO:0000313" key="7">
    <source>
        <dbReference type="EMBL" id="MFF4526237.1"/>
    </source>
</evidence>
<comment type="cofactor">
    <cofactor evidence="1">
        <name>FAD</name>
        <dbReference type="ChEBI" id="CHEBI:57692"/>
    </cofactor>
</comment>
<reference evidence="7 8" key="1">
    <citation type="submission" date="2024-10" db="EMBL/GenBank/DDBJ databases">
        <title>The Natural Products Discovery Center: Release of the First 8490 Sequenced Strains for Exploring Actinobacteria Biosynthetic Diversity.</title>
        <authorList>
            <person name="Kalkreuter E."/>
            <person name="Kautsar S.A."/>
            <person name="Yang D."/>
            <person name="Bader C.D."/>
            <person name="Teijaro C.N."/>
            <person name="Fluegel L."/>
            <person name="Davis C.M."/>
            <person name="Simpson J.R."/>
            <person name="Lauterbach L."/>
            <person name="Steele A.D."/>
            <person name="Gui C."/>
            <person name="Meng S."/>
            <person name="Li G."/>
            <person name="Viehrig K."/>
            <person name="Ye F."/>
            <person name="Su P."/>
            <person name="Kiefer A.F."/>
            <person name="Nichols A."/>
            <person name="Cepeda A.J."/>
            <person name="Yan W."/>
            <person name="Fan B."/>
            <person name="Jiang Y."/>
            <person name="Adhikari A."/>
            <person name="Zheng C.-J."/>
            <person name="Schuster L."/>
            <person name="Cowan T.M."/>
            <person name="Smanski M.J."/>
            <person name="Chevrette M.G."/>
            <person name="De Carvalho L.P.S."/>
            <person name="Shen B."/>
        </authorList>
    </citation>
    <scope>NUCLEOTIDE SEQUENCE [LARGE SCALE GENOMIC DNA]</scope>
    <source>
        <strain evidence="7 8">NPDC001390</strain>
    </source>
</reference>
<dbReference type="PANTHER" id="PTHR43557:SF2">
    <property type="entry name" value="RIESKE DOMAIN-CONTAINING PROTEIN-RELATED"/>
    <property type="match status" value="1"/>
</dbReference>
<keyword evidence="3" id="KW-0274">FAD</keyword>
<name>A0ABW6US10_9ACTN</name>
<evidence type="ECO:0000256" key="4">
    <source>
        <dbReference type="ARBA" id="ARBA00023002"/>
    </source>
</evidence>
<dbReference type="Pfam" id="PF07992">
    <property type="entry name" value="Pyr_redox_2"/>
    <property type="match status" value="1"/>
</dbReference>
<dbReference type="InterPro" id="IPR036188">
    <property type="entry name" value="FAD/NAD-bd_sf"/>
</dbReference>
<dbReference type="PRINTS" id="PR00368">
    <property type="entry name" value="FADPNR"/>
</dbReference>
<dbReference type="Gene3D" id="3.30.390.30">
    <property type="match status" value="1"/>
</dbReference>
<dbReference type="PANTHER" id="PTHR43557">
    <property type="entry name" value="APOPTOSIS-INDUCING FACTOR 1"/>
    <property type="match status" value="1"/>
</dbReference>
<dbReference type="EMBL" id="JBIAWJ010000024">
    <property type="protein sequence ID" value="MFF4526237.1"/>
    <property type="molecule type" value="Genomic_DNA"/>
</dbReference>
<keyword evidence="2" id="KW-0285">Flavoprotein</keyword>
<dbReference type="RefSeq" id="WP_387891709.1">
    <property type="nucleotide sequence ID" value="NZ_JBIAWJ010000024.1"/>
</dbReference>
<evidence type="ECO:0000313" key="8">
    <source>
        <dbReference type="Proteomes" id="UP001602058"/>
    </source>
</evidence>
<comment type="caution">
    <text evidence="7">The sequence shown here is derived from an EMBL/GenBank/DDBJ whole genome shotgun (WGS) entry which is preliminary data.</text>
</comment>
<dbReference type="Pfam" id="PF14759">
    <property type="entry name" value="Reductase_C"/>
    <property type="match status" value="1"/>
</dbReference>
<dbReference type="SUPFAM" id="SSF51905">
    <property type="entry name" value="FAD/NAD(P)-binding domain"/>
    <property type="match status" value="2"/>
</dbReference>
<accession>A0ABW6US10</accession>
<dbReference type="PRINTS" id="PR00411">
    <property type="entry name" value="PNDRDTASEI"/>
</dbReference>
<dbReference type="Proteomes" id="UP001602058">
    <property type="component" value="Unassembled WGS sequence"/>
</dbReference>
<dbReference type="InterPro" id="IPR016156">
    <property type="entry name" value="FAD/NAD-linked_Rdtase_dimer_sf"/>
</dbReference>
<dbReference type="InterPro" id="IPR023753">
    <property type="entry name" value="FAD/NAD-binding_dom"/>
</dbReference>
<organism evidence="7 8">
    <name type="scientific">Streptomyces bluensis</name>
    <dbReference type="NCBI Taxonomy" id="33897"/>
    <lineage>
        <taxon>Bacteria</taxon>
        <taxon>Bacillati</taxon>
        <taxon>Actinomycetota</taxon>
        <taxon>Actinomycetes</taxon>
        <taxon>Kitasatosporales</taxon>
        <taxon>Streptomycetaceae</taxon>
        <taxon>Streptomyces</taxon>
    </lineage>
</organism>
<keyword evidence="8" id="KW-1185">Reference proteome</keyword>
<evidence type="ECO:0000256" key="2">
    <source>
        <dbReference type="ARBA" id="ARBA00022630"/>
    </source>
</evidence>
<gene>
    <name evidence="7" type="ORF">ACFY1D_33115</name>
</gene>
<keyword evidence="4" id="KW-0560">Oxidoreductase</keyword>
<sequence length="381" mass="40193">MIDPHGRVVIVGGSIAGLTAAEELRSRGFEGELVLVEAETETPYARPPLSKAVLSGKEEPDDARLPSFDHLELEFWSGVEVTGLDTERKRLRVEGDDIRFDGLVITTGARAATLRDHGANEGDAPEVVLRTMNDAIALRNRLREGDDIVIVGGGILGMEIASTASALGLAVTVVDRIPAMLGAVGSHLSDLVMRCASQAGVTYTIAPDGARLQNAGDRVLVHTATGTLEAGIVVSSVGCRPNVEWLMSSGLAVTPGLVVDERCRVTPDIVAAGDVVSVAGGRRQPHWSNALDQARTAASALLQGDGATPYDHRPYFWTEQFGLSLKIAGNGPPTGEPTMLDGSADDLAAILQWVEDGRPVAAAALNRRIPISRLHNLAGHH</sequence>